<dbReference type="EMBL" id="RCHS01002815">
    <property type="protein sequence ID" value="RMX45583.1"/>
    <property type="molecule type" value="Genomic_DNA"/>
</dbReference>
<dbReference type="SMART" id="SM00225">
    <property type="entry name" value="BTB"/>
    <property type="match status" value="1"/>
</dbReference>
<dbReference type="Pfam" id="PF01344">
    <property type="entry name" value="Kelch_1"/>
    <property type="match status" value="1"/>
</dbReference>
<reference evidence="4 5" key="1">
    <citation type="journal article" date="2018" name="Sci. Rep.">
        <title>Comparative analysis of the Pocillopora damicornis genome highlights role of immune system in coral evolution.</title>
        <authorList>
            <person name="Cunning R."/>
            <person name="Bay R.A."/>
            <person name="Gillette P."/>
            <person name="Baker A.C."/>
            <person name="Traylor-Knowles N."/>
        </authorList>
    </citation>
    <scope>NUCLEOTIDE SEQUENCE [LARGE SCALE GENOMIC DNA]</scope>
    <source>
        <strain evidence="4">RSMAS</strain>
        <tissue evidence="4">Whole animal</tissue>
    </source>
</reference>
<dbReference type="SMART" id="SM00875">
    <property type="entry name" value="BACK"/>
    <property type="match status" value="1"/>
</dbReference>
<evidence type="ECO:0000259" key="3">
    <source>
        <dbReference type="PROSITE" id="PS50097"/>
    </source>
</evidence>
<name>A0A3M6TW05_POCDA</name>
<dbReference type="Gene3D" id="3.30.710.10">
    <property type="entry name" value="Potassium Channel Kv1.1, Chain A"/>
    <property type="match status" value="1"/>
</dbReference>
<dbReference type="PANTHER" id="PTHR45632:SF17">
    <property type="entry name" value="KELCH-LIKE PROTEIN 31"/>
    <property type="match status" value="1"/>
</dbReference>
<evidence type="ECO:0000313" key="4">
    <source>
        <dbReference type="EMBL" id="RMX45583.1"/>
    </source>
</evidence>
<dbReference type="Pfam" id="PF07707">
    <property type="entry name" value="BACK"/>
    <property type="match status" value="1"/>
</dbReference>
<dbReference type="InterPro" id="IPR011333">
    <property type="entry name" value="SKP1/BTB/POZ_sf"/>
</dbReference>
<gene>
    <name evidence="4" type="ORF">pdam_00013124</name>
</gene>
<organism evidence="4 5">
    <name type="scientific">Pocillopora damicornis</name>
    <name type="common">Cauliflower coral</name>
    <name type="synonym">Millepora damicornis</name>
    <dbReference type="NCBI Taxonomy" id="46731"/>
    <lineage>
        <taxon>Eukaryota</taxon>
        <taxon>Metazoa</taxon>
        <taxon>Cnidaria</taxon>
        <taxon>Anthozoa</taxon>
        <taxon>Hexacorallia</taxon>
        <taxon>Scleractinia</taxon>
        <taxon>Astrocoeniina</taxon>
        <taxon>Pocilloporidae</taxon>
        <taxon>Pocillopora</taxon>
    </lineage>
</organism>
<dbReference type="Gene3D" id="1.25.40.420">
    <property type="match status" value="1"/>
</dbReference>
<protein>
    <recommendedName>
        <fullName evidence="3">BTB domain-containing protein</fullName>
    </recommendedName>
</protein>
<dbReference type="PROSITE" id="PS50097">
    <property type="entry name" value="BTB"/>
    <property type="match status" value="1"/>
</dbReference>
<evidence type="ECO:0000256" key="1">
    <source>
        <dbReference type="ARBA" id="ARBA00022441"/>
    </source>
</evidence>
<dbReference type="OrthoDB" id="6678352at2759"/>
<accession>A0A3M6TW05</accession>
<keyword evidence="5" id="KW-1185">Reference proteome</keyword>
<dbReference type="FunFam" id="1.25.40.420:FF:000001">
    <property type="entry name" value="Kelch-like family member 12"/>
    <property type="match status" value="1"/>
</dbReference>
<keyword evidence="2" id="KW-0677">Repeat</keyword>
<comment type="caution">
    <text evidence="4">The sequence shown here is derived from an EMBL/GenBank/DDBJ whole genome shotgun (WGS) entry which is preliminary data.</text>
</comment>
<dbReference type="SUPFAM" id="SSF117281">
    <property type="entry name" value="Kelch motif"/>
    <property type="match status" value="1"/>
</dbReference>
<dbReference type="InterPro" id="IPR000210">
    <property type="entry name" value="BTB/POZ_dom"/>
</dbReference>
<evidence type="ECO:0000256" key="2">
    <source>
        <dbReference type="ARBA" id="ARBA00022737"/>
    </source>
</evidence>
<dbReference type="OMA" id="HISVENC"/>
<dbReference type="PANTHER" id="PTHR45632">
    <property type="entry name" value="LD33804P"/>
    <property type="match status" value="1"/>
</dbReference>
<dbReference type="InterPro" id="IPR011705">
    <property type="entry name" value="BACK"/>
</dbReference>
<feature type="domain" description="BTB" evidence="3">
    <location>
        <begin position="32"/>
        <end position="101"/>
    </location>
</feature>
<dbReference type="Pfam" id="PF00651">
    <property type="entry name" value="BTB"/>
    <property type="match status" value="1"/>
</dbReference>
<dbReference type="PIRSF" id="PIRSF037037">
    <property type="entry name" value="Kelch-like_protein_gigaxonin"/>
    <property type="match status" value="1"/>
</dbReference>
<dbReference type="InterPro" id="IPR015915">
    <property type="entry name" value="Kelch-typ_b-propeller"/>
</dbReference>
<sequence length="595" mass="67719">MDTSGAGFINDHGYLINFIAKMNQMRKTEVLCDVVLMTENGNTKFYAHRAVLAASSEYFYKLYTGTSLSRYHRETILQGITDSVLQVVVDYIYSAHVVLTEVNIEEILCASFQLGLESLKLECEQFLIRHISVENCIKMTAMARVYSCEKLLREGKRFMPENFLEIQNSEEFFKMPKEQLEEIIADDDLNVKNEEQIFNSIRAWTNFDVISRRDSFSDLLSHVRLPFIARTFLLGTIDKDPLVTSSSVCKEIVAEALSYKMAGHKEKKLLQNERTKRRWRSQLTDVIILVGGVIENGVQACCHCFNPLTNKWHCLSPVIDSRLNFGMARLHRWLFVVGGSTSGENMNVLSTVERLDPKFNTWEKVATLTSGRFNHEAVELDGKIYVVGGVLGNSNQEQTMECYDHVTDSWSSLSSPRQTRYTHCAVSLDGYIYVIGGISKNNTVLRTVERYDPHQAKWTHMANLNTPRSGACTVVLSGRIYVMGGGSDFRNILCSCEIYEPSRNKWTYGKDMNTKRDRAGAAEFGGKIYVFGGSYGHVAVTSVECYDWRVDQWNIITELPYPRYGFRCTKTVVSRDMMAEVPPLKPKEPAQEKLI</sequence>
<dbReference type="InterPro" id="IPR017096">
    <property type="entry name" value="BTB-kelch_protein"/>
</dbReference>
<dbReference type="GO" id="GO:0005737">
    <property type="term" value="C:cytoplasm"/>
    <property type="evidence" value="ECO:0007669"/>
    <property type="project" value="UniProtKB-ARBA"/>
</dbReference>
<dbReference type="SMART" id="SM00612">
    <property type="entry name" value="Kelch"/>
    <property type="match status" value="6"/>
</dbReference>
<dbReference type="AlphaFoldDB" id="A0A3M6TW05"/>
<dbReference type="Proteomes" id="UP000275408">
    <property type="component" value="Unassembled WGS sequence"/>
</dbReference>
<dbReference type="STRING" id="46731.A0A3M6TW05"/>
<dbReference type="Pfam" id="PF24681">
    <property type="entry name" value="Kelch_KLHDC2_KLHL20_DRC7"/>
    <property type="match status" value="1"/>
</dbReference>
<evidence type="ECO:0000313" key="5">
    <source>
        <dbReference type="Proteomes" id="UP000275408"/>
    </source>
</evidence>
<dbReference type="InterPro" id="IPR006652">
    <property type="entry name" value="Kelch_1"/>
</dbReference>
<dbReference type="SUPFAM" id="SSF54695">
    <property type="entry name" value="POZ domain"/>
    <property type="match status" value="1"/>
</dbReference>
<dbReference type="Gene3D" id="2.120.10.80">
    <property type="entry name" value="Kelch-type beta propeller"/>
    <property type="match status" value="2"/>
</dbReference>
<keyword evidence="1" id="KW-0880">Kelch repeat</keyword>
<proteinExistence type="predicted"/>